<name>A0A1J0VCI5_9GAMM</name>
<keyword evidence="2" id="KW-1185">Reference proteome</keyword>
<gene>
    <name evidence="1" type="ORF">BOX17_01455</name>
</gene>
<accession>A0A1J0VCI5</accession>
<evidence type="ECO:0000313" key="2">
    <source>
        <dbReference type="Proteomes" id="UP000181985"/>
    </source>
</evidence>
<dbReference type="EMBL" id="CP018139">
    <property type="protein sequence ID" value="APE29741.1"/>
    <property type="molecule type" value="Genomic_DNA"/>
</dbReference>
<organism evidence="1 2">
    <name type="scientific">Halomonas aestuarii</name>
    <dbReference type="NCBI Taxonomy" id="1897729"/>
    <lineage>
        <taxon>Bacteria</taxon>
        <taxon>Pseudomonadati</taxon>
        <taxon>Pseudomonadota</taxon>
        <taxon>Gammaproteobacteria</taxon>
        <taxon>Oceanospirillales</taxon>
        <taxon>Halomonadaceae</taxon>
        <taxon>Halomonas</taxon>
    </lineage>
</organism>
<reference evidence="2" key="1">
    <citation type="submission" date="2016-11" db="EMBL/GenBank/DDBJ databases">
        <title>Halolamina sediminis sp. nov., an extremely halophilic archaeon isolated from solar salt.</title>
        <authorList>
            <person name="Koh H.-W."/>
            <person name="Rani S."/>
            <person name="Park S.-J."/>
        </authorList>
    </citation>
    <scope>NUCLEOTIDE SEQUENCE [LARGE SCALE GENOMIC DNA]</scope>
    <source>
        <strain evidence="2">Hb3</strain>
    </source>
</reference>
<evidence type="ECO:0000313" key="1">
    <source>
        <dbReference type="EMBL" id="APE29741.1"/>
    </source>
</evidence>
<protein>
    <submittedName>
        <fullName evidence="1">Uncharacterized protein</fullName>
    </submittedName>
</protein>
<dbReference type="KEGG" id="hsi:BOX17_01455"/>
<proteinExistence type="predicted"/>
<sequence length="71" mass="7367">MAPLLDHMGQLMGQQFAAGVGLRSELARGEVDVAADGEGTGIQFLAELGGLVVGMDDDMGEVLAELLFHVP</sequence>
<dbReference type="Proteomes" id="UP000181985">
    <property type="component" value="Chromosome"/>
</dbReference>
<dbReference type="AlphaFoldDB" id="A0A1J0VCI5"/>